<evidence type="ECO:0000313" key="2">
    <source>
        <dbReference type="Proteomes" id="UP001497516"/>
    </source>
</evidence>
<name>A0AAV2F7Z1_9ROSI</name>
<organism evidence="1 2">
    <name type="scientific">Linum trigynum</name>
    <dbReference type="NCBI Taxonomy" id="586398"/>
    <lineage>
        <taxon>Eukaryota</taxon>
        <taxon>Viridiplantae</taxon>
        <taxon>Streptophyta</taxon>
        <taxon>Embryophyta</taxon>
        <taxon>Tracheophyta</taxon>
        <taxon>Spermatophyta</taxon>
        <taxon>Magnoliopsida</taxon>
        <taxon>eudicotyledons</taxon>
        <taxon>Gunneridae</taxon>
        <taxon>Pentapetalae</taxon>
        <taxon>rosids</taxon>
        <taxon>fabids</taxon>
        <taxon>Malpighiales</taxon>
        <taxon>Linaceae</taxon>
        <taxon>Linum</taxon>
    </lineage>
</organism>
<sequence>MGFKSKGFHIVKLGMFVNKGKELDEELEFGKASNERREVSTKAAFGLLLAAYLRLKKGSLNPNFVSFLV</sequence>
<evidence type="ECO:0000313" key="1">
    <source>
        <dbReference type="EMBL" id="CAL1394147.1"/>
    </source>
</evidence>
<protein>
    <submittedName>
        <fullName evidence="1">Uncharacterized protein</fullName>
    </submittedName>
</protein>
<gene>
    <name evidence="1" type="ORF">LTRI10_LOCUS34668</name>
</gene>
<accession>A0AAV2F7Z1</accession>
<proteinExistence type="predicted"/>
<dbReference type="AlphaFoldDB" id="A0AAV2F7Z1"/>
<reference evidence="1 2" key="1">
    <citation type="submission" date="2024-04" db="EMBL/GenBank/DDBJ databases">
        <authorList>
            <person name="Fracassetti M."/>
        </authorList>
    </citation>
    <scope>NUCLEOTIDE SEQUENCE [LARGE SCALE GENOMIC DNA]</scope>
</reference>
<dbReference type="Proteomes" id="UP001497516">
    <property type="component" value="Chromosome 6"/>
</dbReference>
<dbReference type="EMBL" id="OZ034819">
    <property type="protein sequence ID" value="CAL1394147.1"/>
    <property type="molecule type" value="Genomic_DNA"/>
</dbReference>
<keyword evidence="2" id="KW-1185">Reference proteome</keyword>